<dbReference type="InterPro" id="IPR012910">
    <property type="entry name" value="Plug_dom"/>
</dbReference>
<evidence type="ECO:0000256" key="10">
    <source>
        <dbReference type="PROSITE-ProRule" id="PRU01360"/>
    </source>
</evidence>
<dbReference type="PANTHER" id="PTHR47234">
    <property type="match status" value="1"/>
</dbReference>
<keyword evidence="16" id="KW-1185">Reference proteome</keyword>
<feature type="signal peptide" evidence="12">
    <location>
        <begin position="1"/>
        <end position="42"/>
    </location>
</feature>
<dbReference type="PANTHER" id="PTHR47234:SF1">
    <property type="entry name" value="TONB-DEPENDENT RECEPTOR"/>
    <property type="match status" value="1"/>
</dbReference>
<evidence type="ECO:0000313" key="16">
    <source>
        <dbReference type="Proteomes" id="UP000247792"/>
    </source>
</evidence>
<keyword evidence="6 11" id="KW-0798">TonB box</keyword>
<keyword evidence="12" id="KW-0732">Signal</keyword>
<keyword evidence="8 15" id="KW-0675">Receptor</keyword>
<evidence type="ECO:0000313" key="15">
    <source>
        <dbReference type="EMBL" id="PXX44134.1"/>
    </source>
</evidence>
<evidence type="ECO:0000256" key="5">
    <source>
        <dbReference type="ARBA" id="ARBA00022692"/>
    </source>
</evidence>
<reference evidence="15 16" key="1">
    <citation type="submission" date="2018-05" db="EMBL/GenBank/DDBJ databases">
        <title>Genomic Encyclopedia of Type Strains, Phase IV (KMG-IV): sequencing the most valuable type-strain genomes for metagenomic binning, comparative biology and taxonomic classification.</title>
        <authorList>
            <person name="Goeker M."/>
        </authorList>
    </citation>
    <scope>NUCLEOTIDE SEQUENCE [LARGE SCALE GENOMIC DNA]</scope>
    <source>
        <strain evidence="15 16">DSM 19792</strain>
    </source>
</reference>
<evidence type="ECO:0000256" key="4">
    <source>
        <dbReference type="ARBA" id="ARBA00022452"/>
    </source>
</evidence>
<gene>
    <name evidence="15" type="ORF">DFR42_103403</name>
</gene>
<keyword evidence="7 10" id="KW-0472">Membrane</keyword>
<dbReference type="SUPFAM" id="SSF56935">
    <property type="entry name" value="Porins"/>
    <property type="match status" value="1"/>
</dbReference>
<evidence type="ECO:0000256" key="12">
    <source>
        <dbReference type="SAM" id="SignalP"/>
    </source>
</evidence>
<feature type="chain" id="PRO_5016425862" evidence="12">
    <location>
        <begin position="43"/>
        <end position="913"/>
    </location>
</feature>
<dbReference type="Pfam" id="PF00593">
    <property type="entry name" value="TonB_dep_Rec_b-barrel"/>
    <property type="match status" value="1"/>
</dbReference>
<dbReference type="OrthoDB" id="8530571at2"/>
<evidence type="ECO:0000256" key="7">
    <source>
        <dbReference type="ARBA" id="ARBA00023136"/>
    </source>
</evidence>
<keyword evidence="5 10" id="KW-0812">Transmembrane</keyword>
<accession>A0A318JK62</accession>
<comment type="caution">
    <text evidence="15">The sequence shown here is derived from an EMBL/GenBank/DDBJ whole genome shotgun (WGS) entry which is preliminary data.</text>
</comment>
<organism evidence="15 16">
    <name type="scientific">Undibacterium pigrum</name>
    <dbReference type="NCBI Taxonomy" id="401470"/>
    <lineage>
        <taxon>Bacteria</taxon>
        <taxon>Pseudomonadati</taxon>
        <taxon>Pseudomonadota</taxon>
        <taxon>Betaproteobacteria</taxon>
        <taxon>Burkholderiales</taxon>
        <taxon>Oxalobacteraceae</taxon>
        <taxon>Undibacterium</taxon>
    </lineage>
</organism>
<evidence type="ECO:0000259" key="13">
    <source>
        <dbReference type="Pfam" id="PF00593"/>
    </source>
</evidence>
<dbReference type="Proteomes" id="UP000247792">
    <property type="component" value="Unassembled WGS sequence"/>
</dbReference>
<dbReference type="EMBL" id="QJKB01000003">
    <property type="protein sequence ID" value="PXX44134.1"/>
    <property type="molecule type" value="Genomic_DNA"/>
</dbReference>
<evidence type="ECO:0000256" key="6">
    <source>
        <dbReference type="ARBA" id="ARBA00023077"/>
    </source>
</evidence>
<keyword evidence="4 10" id="KW-1134">Transmembrane beta strand</keyword>
<protein>
    <submittedName>
        <fullName evidence="15">Iron complex outermembrane receptor protein</fullName>
    </submittedName>
</protein>
<evidence type="ECO:0000256" key="9">
    <source>
        <dbReference type="ARBA" id="ARBA00023237"/>
    </source>
</evidence>
<dbReference type="InterPro" id="IPR039426">
    <property type="entry name" value="TonB-dep_rcpt-like"/>
</dbReference>
<evidence type="ECO:0000256" key="11">
    <source>
        <dbReference type="RuleBase" id="RU003357"/>
    </source>
</evidence>
<sequence length="913" mass="101127">MQHINYPGKPALKPTLKPVLKPLTACLLAIFYSQSYSSNAFAQTTEPKADAKPDSVVITGSRIPRASLEGPAAVTIITAEEITKQGYKNVFDALNNAVQNSGFTQGEDFGNTFTPSANTISLRGLGPNHTLILLDGRRMADFPIAYTGTINFTNLANIPSNIVERIEILNGGASAIYGSDAIAGVVNIILKKQSQGYNLNVKVGDTDRGGGSNKRVQFSGTANTEQLRSLFSLEYSEREPLRATQRDFMATRATPSATLYRKDVKSGRYLDLGDTCSQQSDFFEDSQINYKTSKGNYCASPRLSPMHWTVQTKNQSLNLFNSTNLDLNADTTLFADILFGKNKTENDTRSPSWVSSSTNQSYFWNKNTNAYEAWSKVFAPEEINGVNRFNRLWDDQSVGINLGIKGVIPGTQWNYEAAYSASAYRSENVAPRTLANIDQFFLGPKLGLDKAGIAIYAPDQQRLTQRLTPAEFDQITSASRSSDSSRTQTLSLAVNTELWQLPAGAVKTAGIAEIGRQSFDNVVDPRVNQGYFNTVTKSDDVHGSRQRYALGAEVYVPLLKEVTASLAGRYDDYHFAGRKDGKLTYNGGLEVRPTKELLLRGNYATSFRAPDMNYIFKARGTGYYSSTTDYYRCKAEGKELKDCDYAGYSPGANYVQFGSPDLKSEKGKSFGLGVVWSPSNQFDVSLDYWNIKISDMVVNLSSDQLLRDEADCRTGKRDINSSLCADTINRIKRYPKDALSRAGEIQEIWVNPINAAYQATSGIDISGRYQLKTSGYGDFILKANYSKVLSKKSKQFENDELYDDLADLGNSDWRDKLITSLNWNKGDWSNTLTVTRYGKIPNGSGKYYLSPTGVANWSTVYQANKNLSVSVIVNNVFNKIKYDYSGGWPYYPVGSLTPFGRQGWVEVNYKFGA</sequence>
<feature type="domain" description="TonB-dependent receptor-like beta-barrel" evidence="13">
    <location>
        <begin position="441"/>
        <end position="876"/>
    </location>
</feature>
<dbReference type="GO" id="GO:0009279">
    <property type="term" value="C:cell outer membrane"/>
    <property type="evidence" value="ECO:0007669"/>
    <property type="project" value="UniProtKB-SubCell"/>
</dbReference>
<dbReference type="InterPro" id="IPR037066">
    <property type="entry name" value="Plug_dom_sf"/>
</dbReference>
<dbReference type="AlphaFoldDB" id="A0A318JK62"/>
<evidence type="ECO:0000256" key="8">
    <source>
        <dbReference type="ARBA" id="ARBA00023170"/>
    </source>
</evidence>
<dbReference type="Gene3D" id="2.170.130.10">
    <property type="entry name" value="TonB-dependent receptor, plug domain"/>
    <property type="match status" value="1"/>
</dbReference>
<name>A0A318JK62_9BURK</name>
<proteinExistence type="inferred from homology"/>
<dbReference type="RefSeq" id="WP_110255379.1">
    <property type="nucleotide sequence ID" value="NZ_QJKB01000003.1"/>
</dbReference>
<evidence type="ECO:0000256" key="1">
    <source>
        <dbReference type="ARBA" id="ARBA00004571"/>
    </source>
</evidence>
<dbReference type="Pfam" id="PF07715">
    <property type="entry name" value="Plug"/>
    <property type="match status" value="1"/>
</dbReference>
<comment type="similarity">
    <text evidence="2 10 11">Belongs to the TonB-dependent receptor family.</text>
</comment>
<dbReference type="PROSITE" id="PS52016">
    <property type="entry name" value="TONB_DEPENDENT_REC_3"/>
    <property type="match status" value="1"/>
</dbReference>
<dbReference type="Gene3D" id="2.40.170.20">
    <property type="entry name" value="TonB-dependent receptor, beta-barrel domain"/>
    <property type="match status" value="1"/>
</dbReference>
<evidence type="ECO:0000256" key="2">
    <source>
        <dbReference type="ARBA" id="ARBA00009810"/>
    </source>
</evidence>
<feature type="domain" description="TonB-dependent receptor plug" evidence="14">
    <location>
        <begin position="69"/>
        <end position="185"/>
    </location>
</feature>
<dbReference type="InterPro" id="IPR000531">
    <property type="entry name" value="Beta-barrel_TonB"/>
</dbReference>
<keyword evidence="3 10" id="KW-0813">Transport</keyword>
<evidence type="ECO:0000259" key="14">
    <source>
        <dbReference type="Pfam" id="PF07715"/>
    </source>
</evidence>
<keyword evidence="9 10" id="KW-0998">Cell outer membrane</keyword>
<dbReference type="InterPro" id="IPR036942">
    <property type="entry name" value="Beta-barrel_TonB_sf"/>
</dbReference>
<evidence type="ECO:0000256" key="3">
    <source>
        <dbReference type="ARBA" id="ARBA00022448"/>
    </source>
</evidence>
<comment type="subcellular location">
    <subcellularLocation>
        <location evidence="1 10">Cell outer membrane</location>
        <topology evidence="1 10">Multi-pass membrane protein</topology>
    </subcellularLocation>
</comment>